<dbReference type="GO" id="GO:0016627">
    <property type="term" value="F:oxidoreductase activity, acting on the CH-CH group of donors"/>
    <property type="evidence" value="ECO:0007669"/>
    <property type="project" value="InterPro"/>
</dbReference>
<dbReference type="InterPro" id="IPR009100">
    <property type="entry name" value="AcylCoA_DH/oxidase_NM_dom_sf"/>
</dbReference>
<name>A0AA41QWL7_9MICO</name>
<sequence length="386" mass="40468">MPGTGTRVDDDKHKKARPQMNQRNFDSESAPVWLAAPGDREASEQLRVVADEALLVNGDTGRALRLATHLGSRLPGTGEGDTRRLFETLATVSAADLSAARATDGHLAALSILGQASVEPGQLPGGEVDRTRSWGVFAAEARGTRLDAIESEQGWRLDGLKPWCSLAGSLSNALVTAHTSGHSMRLFAVDLTAPGITVLEDAWVGRGLPSITSGPVDFRGVPAVAIREDDWYFDRPGYAWDRIGVAACWFGGAVGIARRVFRGAQDWPADQIALAHLGAIDVALSACGGALAAAAAAIDDGTATGQAGAVLAARVRGLVARSVEDVIMRAGHALGPWPLAFEARHSQRVADLELYVRQHHAERDEAALGALLLDGGSVPGGGPSPW</sequence>
<evidence type="ECO:0000313" key="3">
    <source>
        <dbReference type="Proteomes" id="UP001165341"/>
    </source>
</evidence>
<evidence type="ECO:0000313" key="2">
    <source>
        <dbReference type="EMBL" id="MCI4657988.1"/>
    </source>
</evidence>
<dbReference type="SUPFAM" id="SSF56645">
    <property type="entry name" value="Acyl-CoA dehydrogenase NM domain-like"/>
    <property type="match status" value="1"/>
</dbReference>
<dbReference type="EMBL" id="JALGAR010000002">
    <property type="protein sequence ID" value="MCI4657988.1"/>
    <property type="molecule type" value="Genomic_DNA"/>
</dbReference>
<gene>
    <name evidence="2" type="ORF">MQH31_09230</name>
</gene>
<protein>
    <submittedName>
        <fullName evidence="2">Acyl-CoA dehydrogenase</fullName>
    </submittedName>
</protein>
<evidence type="ECO:0000256" key="1">
    <source>
        <dbReference type="SAM" id="MobiDB-lite"/>
    </source>
</evidence>
<reference evidence="2" key="1">
    <citation type="submission" date="2022-03" db="EMBL/GenBank/DDBJ databases">
        <title>Cryobacterium sp. nov. strain ZS14-85, isolated from Antarctic soil.</title>
        <authorList>
            <person name="Li J."/>
            <person name="Niu G."/>
        </authorList>
    </citation>
    <scope>NUCLEOTIDE SEQUENCE</scope>
    <source>
        <strain evidence="2">ZS14-85</strain>
    </source>
</reference>
<accession>A0AA41QWL7</accession>
<proteinExistence type="predicted"/>
<feature type="region of interest" description="Disordered" evidence="1">
    <location>
        <begin position="1"/>
        <end position="30"/>
    </location>
</feature>
<comment type="caution">
    <text evidence="2">The sequence shown here is derived from an EMBL/GenBank/DDBJ whole genome shotgun (WGS) entry which is preliminary data.</text>
</comment>
<dbReference type="AlphaFoldDB" id="A0AA41QWL7"/>
<organism evidence="2 3">
    <name type="scientific">Cryobacterium zhongshanensis</name>
    <dbReference type="NCBI Taxonomy" id="2928153"/>
    <lineage>
        <taxon>Bacteria</taxon>
        <taxon>Bacillati</taxon>
        <taxon>Actinomycetota</taxon>
        <taxon>Actinomycetes</taxon>
        <taxon>Micrococcales</taxon>
        <taxon>Microbacteriaceae</taxon>
        <taxon>Cryobacterium</taxon>
    </lineage>
</organism>
<dbReference type="Gene3D" id="2.40.110.10">
    <property type="entry name" value="Butyryl-CoA Dehydrogenase, subunit A, domain 2"/>
    <property type="match status" value="1"/>
</dbReference>
<dbReference type="InterPro" id="IPR046373">
    <property type="entry name" value="Acyl-CoA_Oxase/DH_mid-dom_sf"/>
</dbReference>
<dbReference type="Proteomes" id="UP001165341">
    <property type="component" value="Unassembled WGS sequence"/>
</dbReference>
<keyword evidence="3" id="KW-1185">Reference proteome</keyword>
<dbReference type="RefSeq" id="WP_243011793.1">
    <property type="nucleotide sequence ID" value="NZ_JALGAR010000002.1"/>
</dbReference>